<comment type="catalytic activity">
    <reaction evidence="1">
        <text>Endonucleolytic cleavage to 5'-phosphomonoester.</text>
        <dbReference type="EC" id="3.1.26.4"/>
    </reaction>
</comment>
<organism evidence="9 10">
    <name type="scientific">Peptacetobacter hiranonis (strain DSM 13275 / JCM 10541 / KCTC 15199 / TO-931)</name>
    <name type="common">Clostridium hiranonis</name>
    <dbReference type="NCBI Taxonomy" id="500633"/>
    <lineage>
        <taxon>Bacteria</taxon>
        <taxon>Bacillati</taxon>
        <taxon>Bacillota</taxon>
        <taxon>Clostridia</taxon>
        <taxon>Peptostreptococcales</taxon>
        <taxon>Peptostreptococcaceae</taxon>
        <taxon>Peptacetobacter</taxon>
    </lineage>
</organism>
<evidence type="ECO:0000313" key="10">
    <source>
        <dbReference type="Proteomes" id="UP000003178"/>
    </source>
</evidence>
<comment type="caution">
    <text evidence="9">The sequence shown here is derived from an EMBL/GenBank/DDBJ whole genome shotgun (WGS) entry which is preliminary data.</text>
</comment>
<dbReference type="GO" id="GO:0046872">
    <property type="term" value="F:metal ion binding"/>
    <property type="evidence" value="ECO:0007669"/>
    <property type="project" value="UniProtKB-KW"/>
</dbReference>
<comment type="similarity">
    <text evidence="2">Belongs to the RNase H family.</text>
</comment>
<dbReference type="OrthoDB" id="7845843at2"/>
<evidence type="ECO:0000256" key="5">
    <source>
        <dbReference type="ARBA" id="ARBA00022723"/>
    </source>
</evidence>
<reference evidence="9 10" key="1">
    <citation type="submission" date="2008-09" db="EMBL/GenBank/DDBJ databases">
        <authorList>
            <person name="Fulton L."/>
            <person name="Clifton S."/>
            <person name="Fulton B."/>
            <person name="Xu J."/>
            <person name="Minx P."/>
            <person name="Pepin K.H."/>
            <person name="Johnson M."/>
            <person name="Thiruvilangam P."/>
            <person name="Bhonagiri V."/>
            <person name="Nash W.E."/>
            <person name="Mardis E.R."/>
            <person name="Wilson R.K."/>
        </authorList>
    </citation>
    <scope>NUCLEOTIDE SEQUENCE [LARGE SCALE GENOMIC DNA]</scope>
    <source>
        <strain evidence="9 10">DSM 13275</strain>
    </source>
</reference>
<feature type="domain" description="RNase H type-1" evidence="8">
    <location>
        <begin position="267"/>
        <end position="405"/>
    </location>
</feature>
<evidence type="ECO:0000259" key="8">
    <source>
        <dbReference type="PROSITE" id="PS50879"/>
    </source>
</evidence>
<dbReference type="STRING" id="500633.CLOHIR_00443"/>
<dbReference type="Pfam" id="PF01693">
    <property type="entry name" value="Cauli_VI"/>
    <property type="match status" value="2"/>
</dbReference>
<dbReference type="InterPro" id="IPR012337">
    <property type="entry name" value="RNaseH-like_sf"/>
</dbReference>
<gene>
    <name evidence="9" type="ORF">CLOHIR_00443</name>
</gene>
<keyword evidence="7" id="KW-0378">Hydrolase</keyword>
<dbReference type="AlphaFoldDB" id="B6FX44"/>
<dbReference type="RefSeq" id="WP_006439365.1">
    <property type="nucleotide sequence ID" value="NZ_DS995355.1"/>
</dbReference>
<dbReference type="HOGENOM" id="CLU_570747_0_0_9"/>
<dbReference type="PROSITE" id="PS50879">
    <property type="entry name" value="RNASE_H_1"/>
    <property type="match status" value="1"/>
</dbReference>
<dbReference type="InterPro" id="IPR036397">
    <property type="entry name" value="RNaseH_sf"/>
</dbReference>
<evidence type="ECO:0000256" key="4">
    <source>
        <dbReference type="ARBA" id="ARBA00022722"/>
    </source>
</evidence>
<dbReference type="SUPFAM" id="SSF53098">
    <property type="entry name" value="Ribonuclease H-like"/>
    <property type="match status" value="1"/>
</dbReference>
<dbReference type="PANTHER" id="PTHR10642">
    <property type="entry name" value="RIBONUCLEASE H1"/>
    <property type="match status" value="1"/>
</dbReference>
<dbReference type="Gene3D" id="3.40.970.10">
    <property type="entry name" value="Ribonuclease H1, N-terminal domain"/>
    <property type="match status" value="2"/>
</dbReference>
<dbReference type="InterPro" id="IPR009027">
    <property type="entry name" value="Ribosomal_bL9/RNase_H1_N"/>
</dbReference>
<sequence>MKKIEIFGDFINDEIQKVDEFDERYLDDIDYYENNEADGVYINNTYYSYDEYENLSYDDENDYGQWNDDYIDDYDDYYDDKYYSSKYQSTASSKTIKKIDEDDKKEVKKEPLLVTDVNKITVKKLPGLTIEYKQDTRSLLNSKEKKAKKTAKVYYAVRNGREVGVYESLEEAQNQVKGVSGSEWKKFKNLEDANKYIEEGKMYKGKCYVVARGRKPGIYKNYELAREQTDGYSSAYMKKFNTLEKAKEYINKNKELSDLKYIDFVNDEKILKIYTDGSYCEATKKYGAAFVVIEADKEIYRYSYAERDITGKKNISGELVAAMRALEWVFITKYSDEIEINHDLSFIKDICTNKINPKIDYGKILKQLYNMCIKDGISVNFNEIESHSGNYWNNFVDKLAKKVAKIEDKEGMPFFKNIEGNKKHIHIYDNENIAKNIIENRRKARDKKKLLDKRIKPTCVFTQIGFLDRVKNIFNKKR</sequence>
<proteinExistence type="inferred from homology"/>
<protein>
    <recommendedName>
        <fullName evidence="3">ribonuclease H</fullName>
        <ecNumber evidence="3">3.1.26.4</ecNumber>
    </recommendedName>
</protein>
<evidence type="ECO:0000313" key="9">
    <source>
        <dbReference type="EMBL" id="EEA85901.1"/>
    </source>
</evidence>
<dbReference type="InterPro" id="IPR011320">
    <property type="entry name" value="RNase_H1_N"/>
</dbReference>
<dbReference type="Proteomes" id="UP000003178">
    <property type="component" value="Unassembled WGS sequence"/>
</dbReference>
<dbReference type="InterPro" id="IPR002156">
    <property type="entry name" value="RNaseH_domain"/>
</dbReference>
<dbReference type="GO" id="GO:0043137">
    <property type="term" value="P:DNA replication, removal of RNA primer"/>
    <property type="evidence" value="ECO:0007669"/>
    <property type="project" value="TreeGrafter"/>
</dbReference>
<dbReference type="PANTHER" id="PTHR10642:SF26">
    <property type="entry name" value="RIBONUCLEASE H1"/>
    <property type="match status" value="1"/>
</dbReference>
<accession>B6FX44</accession>
<dbReference type="Pfam" id="PF00075">
    <property type="entry name" value="RNase_H"/>
    <property type="match status" value="1"/>
</dbReference>
<evidence type="ECO:0000256" key="6">
    <source>
        <dbReference type="ARBA" id="ARBA00022759"/>
    </source>
</evidence>
<dbReference type="InterPro" id="IPR037056">
    <property type="entry name" value="RNase_H1_N_sf"/>
</dbReference>
<evidence type="ECO:0000256" key="3">
    <source>
        <dbReference type="ARBA" id="ARBA00012180"/>
    </source>
</evidence>
<name>B6FX44_PEPHT</name>
<dbReference type="InterPro" id="IPR050092">
    <property type="entry name" value="RNase_H"/>
</dbReference>
<keyword evidence="6" id="KW-0255">Endonuclease</keyword>
<dbReference type="GO" id="GO:0003676">
    <property type="term" value="F:nucleic acid binding"/>
    <property type="evidence" value="ECO:0007669"/>
    <property type="project" value="InterPro"/>
</dbReference>
<keyword evidence="4" id="KW-0540">Nuclease</keyword>
<evidence type="ECO:0000256" key="1">
    <source>
        <dbReference type="ARBA" id="ARBA00000077"/>
    </source>
</evidence>
<dbReference type="SUPFAM" id="SSF55658">
    <property type="entry name" value="L9 N-domain-like"/>
    <property type="match status" value="2"/>
</dbReference>
<dbReference type="eggNOG" id="COG3341">
    <property type="taxonomic scope" value="Bacteria"/>
</dbReference>
<evidence type="ECO:0000256" key="7">
    <source>
        <dbReference type="ARBA" id="ARBA00022801"/>
    </source>
</evidence>
<dbReference type="Gene3D" id="3.30.420.10">
    <property type="entry name" value="Ribonuclease H-like superfamily/Ribonuclease H"/>
    <property type="match status" value="1"/>
</dbReference>
<keyword evidence="5" id="KW-0479">Metal-binding</keyword>
<dbReference type="GO" id="GO:0004523">
    <property type="term" value="F:RNA-DNA hybrid ribonuclease activity"/>
    <property type="evidence" value="ECO:0007669"/>
    <property type="project" value="UniProtKB-EC"/>
</dbReference>
<keyword evidence="10" id="KW-1185">Reference proteome</keyword>
<reference evidence="9 10" key="2">
    <citation type="submission" date="2008-10" db="EMBL/GenBank/DDBJ databases">
        <title>Draft genome sequence of Clostridium hiranonis (DSM 13275).</title>
        <authorList>
            <person name="Sudarsanam P."/>
            <person name="Ley R."/>
            <person name="Guruge J."/>
            <person name="Turnbaugh P.J."/>
            <person name="Mahowald M."/>
            <person name="Liep D."/>
            <person name="Gordon J."/>
        </authorList>
    </citation>
    <scope>NUCLEOTIDE SEQUENCE [LARGE SCALE GENOMIC DNA]</scope>
    <source>
        <strain evidence="9 10">DSM 13275</strain>
    </source>
</reference>
<dbReference type="EC" id="3.1.26.4" evidence="3"/>
<evidence type="ECO:0000256" key="2">
    <source>
        <dbReference type="ARBA" id="ARBA00005300"/>
    </source>
</evidence>
<dbReference type="EMBL" id="ABWP01000014">
    <property type="protein sequence ID" value="EEA85901.1"/>
    <property type="molecule type" value="Genomic_DNA"/>
</dbReference>